<dbReference type="InterPro" id="IPR035965">
    <property type="entry name" value="PAS-like_dom_sf"/>
</dbReference>
<evidence type="ECO:0000256" key="2">
    <source>
        <dbReference type="ARBA" id="ARBA00012438"/>
    </source>
</evidence>
<evidence type="ECO:0000256" key="3">
    <source>
        <dbReference type="ARBA" id="ARBA00022679"/>
    </source>
</evidence>
<evidence type="ECO:0000313" key="10">
    <source>
        <dbReference type="EMBL" id="MFC7236479.1"/>
    </source>
</evidence>
<dbReference type="Gene3D" id="3.30.450.40">
    <property type="match status" value="2"/>
</dbReference>
<dbReference type="Pfam" id="PF00072">
    <property type="entry name" value="Response_reg"/>
    <property type="match status" value="1"/>
</dbReference>
<dbReference type="InterPro" id="IPR003594">
    <property type="entry name" value="HATPase_dom"/>
</dbReference>
<evidence type="ECO:0000259" key="9">
    <source>
        <dbReference type="PROSITE" id="PS50112"/>
    </source>
</evidence>
<dbReference type="Pfam" id="PF08448">
    <property type="entry name" value="PAS_4"/>
    <property type="match status" value="1"/>
</dbReference>
<dbReference type="SMART" id="SM00448">
    <property type="entry name" value="REC"/>
    <property type="match status" value="1"/>
</dbReference>
<keyword evidence="4" id="KW-0418">Kinase</keyword>
<feature type="domain" description="Response regulatory" evidence="8">
    <location>
        <begin position="6"/>
        <end position="122"/>
    </location>
</feature>
<evidence type="ECO:0000313" key="11">
    <source>
        <dbReference type="Proteomes" id="UP001596398"/>
    </source>
</evidence>
<dbReference type="CDD" id="cd00075">
    <property type="entry name" value="HATPase"/>
    <property type="match status" value="1"/>
</dbReference>
<dbReference type="NCBIfam" id="TIGR00229">
    <property type="entry name" value="sensory_box"/>
    <property type="match status" value="1"/>
</dbReference>
<dbReference type="SUPFAM" id="SSF55785">
    <property type="entry name" value="PYP-like sensor domain (PAS domain)"/>
    <property type="match status" value="1"/>
</dbReference>
<dbReference type="CDD" id="cd00082">
    <property type="entry name" value="HisKA"/>
    <property type="match status" value="1"/>
</dbReference>
<dbReference type="InterPro" id="IPR005467">
    <property type="entry name" value="His_kinase_dom"/>
</dbReference>
<dbReference type="EMBL" id="JBHTAP010000001">
    <property type="protein sequence ID" value="MFC7236479.1"/>
    <property type="molecule type" value="Genomic_DNA"/>
</dbReference>
<dbReference type="PROSITE" id="PS50109">
    <property type="entry name" value="HIS_KIN"/>
    <property type="match status" value="1"/>
</dbReference>
<dbReference type="PROSITE" id="PS50110">
    <property type="entry name" value="RESPONSE_REGULATORY"/>
    <property type="match status" value="1"/>
</dbReference>
<dbReference type="SUPFAM" id="SSF47384">
    <property type="entry name" value="Homodimeric domain of signal transducing histidine kinase"/>
    <property type="match status" value="1"/>
</dbReference>
<dbReference type="Gene3D" id="1.10.287.130">
    <property type="match status" value="1"/>
</dbReference>
<dbReference type="InterPro" id="IPR036097">
    <property type="entry name" value="HisK_dim/P_sf"/>
</dbReference>
<evidence type="ECO:0000256" key="6">
    <source>
        <dbReference type="PROSITE-ProRule" id="PRU00169"/>
    </source>
</evidence>
<keyword evidence="6" id="KW-0597">Phosphoprotein</keyword>
<dbReference type="Pfam" id="PF02518">
    <property type="entry name" value="HATPase_c"/>
    <property type="match status" value="1"/>
</dbReference>
<dbReference type="Gene3D" id="3.30.450.20">
    <property type="entry name" value="PAS domain"/>
    <property type="match status" value="1"/>
</dbReference>
<evidence type="ECO:0000256" key="5">
    <source>
        <dbReference type="ARBA" id="ARBA00023012"/>
    </source>
</evidence>
<feature type="domain" description="Histidine kinase" evidence="7">
    <location>
        <begin position="612"/>
        <end position="801"/>
    </location>
</feature>
<dbReference type="SMART" id="SM00091">
    <property type="entry name" value="PAS"/>
    <property type="match status" value="1"/>
</dbReference>
<dbReference type="Pfam" id="PF00512">
    <property type="entry name" value="HisKA"/>
    <property type="match status" value="1"/>
</dbReference>
<reference evidence="10 11" key="1">
    <citation type="journal article" date="2019" name="Int. J. Syst. Evol. Microbiol.">
        <title>The Global Catalogue of Microorganisms (GCM) 10K type strain sequencing project: providing services to taxonomists for standard genome sequencing and annotation.</title>
        <authorList>
            <consortium name="The Broad Institute Genomics Platform"/>
            <consortium name="The Broad Institute Genome Sequencing Center for Infectious Disease"/>
            <person name="Wu L."/>
            <person name="Ma J."/>
        </authorList>
    </citation>
    <scope>NUCLEOTIDE SEQUENCE [LARGE SCALE GENOMIC DNA]</scope>
    <source>
        <strain evidence="10 11">DT85</strain>
    </source>
</reference>
<dbReference type="SMART" id="SM00065">
    <property type="entry name" value="GAF"/>
    <property type="match status" value="2"/>
</dbReference>
<dbReference type="Gene3D" id="3.30.565.10">
    <property type="entry name" value="Histidine kinase-like ATPase, C-terminal domain"/>
    <property type="match status" value="1"/>
</dbReference>
<dbReference type="InterPro" id="IPR036890">
    <property type="entry name" value="HATPase_C_sf"/>
</dbReference>
<feature type="modified residue" description="4-aspartylphosphate" evidence="6">
    <location>
        <position position="57"/>
    </location>
</feature>
<feature type="domain" description="PAS" evidence="9">
    <location>
        <begin position="311"/>
        <end position="356"/>
    </location>
</feature>
<dbReference type="Gene3D" id="3.40.50.2300">
    <property type="match status" value="1"/>
</dbReference>
<dbReference type="GO" id="GO:0004673">
    <property type="term" value="F:protein histidine kinase activity"/>
    <property type="evidence" value="ECO:0007669"/>
    <property type="project" value="UniProtKB-EC"/>
</dbReference>
<dbReference type="CDD" id="cd00156">
    <property type="entry name" value="REC"/>
    <property type="match status" value="1"/>
</dbReference>
<dbReference type="Proteomes" id="UP001596398">
    <property type="component" value="Unassembled WGS sequence"/>
</dbReference>
<dbReference type="PANTHER" id="PTHR43711:SF1">
    <property type="entry name" value="HISTIDINE KINASE 1"/>
    <property type="match status" value="1"/>
</dbReference>
<comment type="catalytic activity">
    <reaction evidence="1">
        <text>ATP + protein L-histidine = ADP + protein N-phospho-L-histidine.</text>
        <dbReference type="EC" id="2.7.13.3"/>
    </reaction>
</comment>
<proteinExistence type="predicted"/>
<dbReference type="GO" id="GO:0000160">
    <property type="term" value="P:phosphorelay signal transduction system"/>
    <property type="evidence" value="ECO:0007669"/>
    <property type="project" value="UniProtKB-KW"/>
</dbReference>
<evidence type="ECO:0000256" key="1">
    <source>
        <dbReference type="ARBA" id="ARBA00000085"/>
    </source>
</evidence>
<dbReference type="GeneID" id="79268202"/>
<accession>A0ABD5ZSC3</accession>
<dbReference type="InterPro" id="IPR003018">
    <property type="entry name" value="GAF"/>
</dbReference>
<protein>
    <recommendedName>
        <fullName evidence="2">histidine kinase</fullName>
        <ecNumber evidence="2">2.7.13.3</ecNumber>
    </recommendedName>
</protein>
<dbReference type="SUPFAM" id="SSF52172">
    <property type="entry name" value="CheY-like"/>
    <property type="match status" value="1"/>
</dbReference>
<evidence type="ECO:0000256" key="4">
    <source>
        <dbReference type="ARBA" id="ARBA00022777"/>
    </source>
</evidence>
<dbReference type="PANTHER" id="PTHR43711">
    <property type="entry name" value="TWO-COMPONENT HISTIDINE KINASE"/>
    <property type="match status" value="1"/>
</dbReference>
<comment type="caution">
    <text evidence="10">The sequence shown here is derived from an EMBL/GenBank/DDBJ whole genome shotgun (WGS) entry which is preliminary data.</text>
</comment>
<dbReference type="InterPro" id="IPR029016">
    <property type="entry name" value="GAF-like_dom_sf"/>
</dbReference>
<gene>
    <name evidence="10" type="ORF">ACFQJ4_14285</name>
</gene>
<dbReference type="EC" id="2.7.13.3" evidence="2"/>
<evidence type="ECO:0000259" key="7">
    <source>
        <dbReference type="PROSITE" id="PS50109"/>
    </source>
</evidence>
<dbReference type="SUPFAM" id="SSF55874">
    <property type="entry name" value="ATPase domain of HSP90 chaperone/DNA topoisomerase II/histidine kinase"/>
    <property type="match status" value="1"/>
</dbReference>
<dbReference type="PROSITE" id="PS50112">
    <property type="entry name" value="PAS"/>
    <property type="match status" value="1"/>
</dbReference>
<dbReference type="SMART" id="SM00387">
    <property type="entry name" value="HATPase_c"/>
    <property type="match status" value="1"/>
</dbReference>
<keyword evidence="11" id="KW-1185">Reference proteome</keyword>
<organism evidence="10 11">
    <name type="scientific">Halosegnis marinus</name>
    <dbReference type="NCBI Taxonomy" id="3034023"/>
    <lineage>
        <taxon>Archaea</taxon>
        <taxon>Methanobacteriati</taxon>
        <taxon>Methanobacteriota</taxon>
        <taxon>Stenosarchaea group</taxon>
        <taxon>Halobacteria</taxon>
        <taxon>Halobacteriales</taxon>
        <taxon>Natronomonadaceae</taxon>
        <taxon>Halosegnis</taxon>
    </lineage>
</organism>
<dbReference type="AlphaFoldDB" id="A0ABD5ZSC3"/>
<dbReference type="CDD" id="cd00130">
    <property type="entry name" value="PAS"/>
    <property type="match status" value="1"/>
</dbReference>
<dbReference type="Pfam" id="PF01590">
    <property type="entry name" value="GAF"/>
    <property type="match status" value="1"/>
</dbReference>
<dbReference type="InterPro" id="IPR001789">
    <property type="entry name" value="Sig_transdc_resp-reg_receiver"/>
</dbReference>
<name>A0ABD5ZSC3_9EURY</name>
<dbReference type="RefSeq" id="WP_276234635.1">
    <property type="nucleotide sequence ID" value="NZ_CP119802.1"/>
</dbReference>
<sequence>MTEALRVLHVEDDPDFAELSATYLGRGDDGFEVVTETDPEAALARLGRERVDCVVSDYEMPGTDGLALLREVRERHGDLPFVLFTGKGSEEIASEAISAGVTDYLQKETGTEQFTVLANRVRNAVSKRRAESTLRTRVDQQHALATLGELALTNPPAPELYDRAVGLVAEALDAPFVSLLELDDGGERLVPRANVGWSAVEQPAADDDDGVPATEETMAGYIRSRGEAVFLRDLSDEGRFAGHETLRDVGIVSGAGVPVGRGTKPWGVLLVHTRELRSFSPEDATFLRNIANVLATALDIGEPTDVSARSAPRGLDEVFELSPVGTFVLDADGRVAWANRAVADYFGLERDALVGREQADVVRGSLAPAIEDGEGMAARLLGEEGIEKFECHVLAGEGREERWLQYWSQPVTDGEYAGGRIEHYYDITDRRTLEAELERDLDALGELYEVSASGLPFREKVERLLEYGRNHLGVQVGALNHIHDGRQDTLVAAGDTGGLPRSIPLSDAYCRRTIESTDLVEIENAPAEGYGDDPAYGTTGWACYIGGKVIVDGSPYGTVCFGDSEAKEPTFSDFDRTFVRLLSRWVGYELDRERSQRERARENERLDRFASVVSHDLRNPLSVATGYLDVAREDGSEDAFDRVDAALDRMDEIIDDALATARLGGRVTDPATLSLADLAAEAWATTDAPDATLDVRDDATLSGGEARVKRLLENLFRNSIDHGSADVTVAVGALDDGGFYVADDGPGIPEDERDEVFAGGYTTSEDGTGFGLAIVKAAAEAHGWEVSVTGSESGGARFEFRPGTIGMD</sequence>
<dbReference type="SMART" id="SM00388">
    <property type="entry name" value="HisKA"/>
    <property type="match status" value="1"/>
</dbReference>
<dbReference type="InterPro" id="IPR000014">
    <property type="entry name" value="PAS"/>
</dbReference>
<dbReference type="InterPro" id="IPR011006">
    <property type="entry name" value="CheY-like_superfamily"/>
</dbReference>
<dbReference type="InterPro" id="IPR013656">
    <property type="entry name" value="PAS_4"/>
</dbReference>
<keyword evidence="3" id="KW-0808">Transferase</keyword>
<evidence type="ECO:0000259" key="8">
    <source>
        <dbReference type="PROSITE" id="PS50110"/>
    </source>
</evidence>
<dbReference type="InterPro" id="IPR050736">
    <property type="entry name" value="Sensor_HK_Regulatory"/>
</dbReference>
<keyword evidence="5" id="KW-0902">Two-component regulatory system</keyword>
<dbReference type="SUPFAM" id="SSF55781">
    <property type="entry name" value="GAF domain-like"/>
    <property type="match status" value="2"/>
</dbReference>
<dbReference type="InterPro" id="IPR003661">
    <property type="entry name" value="HisK_dim/P_dom"/>
</dbReference>